<evidence type="ECO:0008006" key="3">
    <source>
        <dbReference type="Google" id="ProtNLM"/>
    </source>
</evidence>
<dbReference type="AlphaFoldDB" id="A0A6L2Q8H9"/>
<protein>
    <recommendedName>
        <fullName evidence="3">Ig-like domain-containing protein</fullName>
    </recommendedName>
</protein>
<dbReference type="OrthoDB" id="6343941at2759"/>
<evidence type="ECO:0000313" key="1">
    <source>
        <dbReference type="EMBL" id="GFG40764.1"/>
    </source>
</evidence>
<proteinExistence type="predicted"/>
<evidence type="ECO:0000313" key="2">
    <source>
        <dbReference type="Proteomes" id="UP000502823"/>
    </source>
</evidence>
<accession>A0A6L2Q8H9</accession>
<keyword evidence="2" id="KW-1185">Reference proteome</keyword>
<gene>
    <name evidence="1" type="ORF">Cfor_06042</name>
</gene>
<reference evidence="2" key="1">
    <citation type="submission" date="2020-01" db="EMBL/GenBank/DDBJ databases">
        <title>Draft genome sequence of the Termite Coptotermes fromosanus.</title>
        <authorList>
            <person name="Itakura S."/>
            <person name="Yosikawa Y."/>
            <person name="Umezawa K."/>
        </authorList>
    </citation>
    <scope>NUCLEOTIDE SEQUENCE [LARGE SCALE GENOMIC DNA]</scope>
</reference>
<dbReference type="PANTHER" id="PTHR21261">
    <property type="entry name" value="BEAT PROTEIN"/>
    <property type="match status" value="1"/>
</dbReference>
<sequence length="88" mass="10177">MPHISEEINRHIHNGVSGLRGVQITVPEAVPTGDLVRLSCDYDLEKDQLYTIKWYRGDQEFYRYVPKESPPTKVFPLHGIHVDVCTNR</sequence>
<dbReference type="PANTHER" id="PTHR21261:SF17">
    <property type="entry name" value="BEAT VI"/>
    <property type="match status" value="1"/>
</dbReference>
<organism evidence="1 2">
    <name type="scientific">Coptotermes formosanus</name>
    <name type="common">Formosan subterranean termite</name>
    <dbReference type="NCBI Taxonomy" id="36987"/>
    <lineage>
        <taxon>Eukaryota</taxon>
        <taxon>Metazoa</taxon>
        <taxon>Ecdysozoa</taxon>
        <taxon>Arthropoda</taxon>
        <taxon>Hexapoda</taxon>
        <taxon>Insecta</taxon>
        <taxon>Pterygota</taxon>
        <taxon>Neoptera</taxon>
        <taxon>Polyneoptera</taxon>
        <taxon>Dictyoptera</taxon>
        <taxon>Blattodea</taxon>
        <taxon>Blattoidea</taxon>
        <taxon>Termitoidae</taxon>
        <taxon>Rhinotermitidae</taxon>
        <taxon>Coptotermes</taxon>
    </lineage>
</organism>
<comment type="caution">
    <text evidence="1">The sequence shown here is derived from an EMBL/GenBank/DDBJ whole genome shotgun (WGS) entry which is preliminary data.</text>
</comment>
<name>A0A6L2Q8H9_COPFO</name>
<dbReference type="EMBL" id="BLKM01002586">
    <property type="protein sequence ID" value="GFG40764.1"/>
    <property type="molecule type" value="Genomic_DNA"/>
</dbReference>
<dbReference type="Proteomes" id="UP000502823">
    <property type="component" value="Unassembled WGS sequence"/>
</dbReference>
<dbReference type="InParanoid" id="A0A6L2Q8H9"/>